<protein>
    <recommendedName>
        <fullName evidence="4">BYS1 domain protein</fullName>
    </recommendedName>
</protein>
<comment type="caution">
    <text evidence="2">The sequence shown here is derived from an EMBL/GenBank/DDBJ whole genome shotgun (WGS) entry which is preliminary data.</text>
</comment>
<dbReference type="STRING" id="1441469.A0A1Q5Q7K7"/>
<dbReference type="Proteomes" id="UP000214365">
    <property type="component" value="Unassembled WGS sequence"/>
</dbReference>
<dbReference type="PANTHER" id="PTHR36195:SF4">
    <property type="entry name" value="DOMAIN PROTEIN, PUTATIVE (AFU_ORTHOLOGUE AFUA_5G01990)-RELATED"/>
    <property type="match status" value="1"/>
</dbReference>
<evidence type="ECO:0000256" key="1">
    <source>
        <dbReference type="SAM" id="SignalP"/>
    </source>
</evidence>
<dbReference type="SUPFAM" id="SSF49870">
    <property type="entry name" value="Osmotin, thaumatin-like protein"/>
    <property type="match status" value="1"/>
</dbReference>
<dbReference type="RefSeq" id="XP_020116319.1">
    <property type="nucleotide sequence ID" value="XM_020263508.1"/>
</dbReference>
<dbReference type="PANTHER" id="PTHR36195">
    <property type="entry name" value="DOMAIN PROTEIN, PUTATIVE (AFU_ORTHOLOGUE AFUA_5G01990)-RELATED-RELATED"/>
    <property type="match status" value="1"/>
</dbReference>
<feature type="chain" id="PRO_5012095352" description="BYS1 domain protein" evidence="1">
    <location>
        <begin position="19"/>
        <end position="152"/>
    </location>
</feature>
<dbReference type="InterPro" id="IPR037176">
    <property type="entry name" value="Osmotin/thaumatin-like_sf"/>
</dbReference>
<keyword evidence="1" id="KW-0732">Signal</keyword>
<dbReference type="OrthoDB" id="3682664at2759"/>
<dbReference type="EMBL" id="LFMY01000015">
    <property type="protein sequence ID" value="OKL56198.1"/>
    <property type="molecule type" value="Genomic_DNA"/>
</dbReference>
<dbReference type="InterPro" id="IPR006771">
    <property type="entry name" value="CetA-like"/>
</dbReference>
<accession>A0A1Q5Q7K7</accession>
<evidence type="ECO:0000313" key="3">
    <source>
        <dbReference type="Proteomes" id="UP000214365"/>
    </source>
</evidence>
<feature type="signal peptide" evidence="1">
    <location>
        <begin position="1"/>
        <end position="18"/>
    </location>
</feature>
<name>A0A1Q5Q7K7_TALAT</name>
<evidence type="ECO:0008006" key="4">
    <source>
        <dbReference type="Google" id="ProtNLM"/>
    </source>
</evidence>
<dbReference type="GeneID" id="31008157"/>
<dbReference type="AlphaFoldDB" id="A0A1Q5Q7K7"/>
<evidence type="ECO:0000313" key="2">
    <source>
        <dbReference type="EMBL" id="OKL56198.1"/>
    </source>
</evidence>
<organism evidence="2 3">
    <name type="scientific">Talaromyces atroroseus</name>
    <dbReference type="NCBI Taxonomy" id="1441469"/>
    <lineage>
        <taxon>Eukaryota</taxon>
        <taxon>Fungi</taxon>
        <taxon>Dikarya</taxon>
        <taxon>Ascomycota</taxon>
        <taxon>Pezizomycotina</taxon>
        <taxon>Eurotiomycetes</taxon>
        <taxon>Eurotiomycetidae</taxon>
        <taxon>Eurotiales</taxon>
        <taxon>Trichocomaceae</taxon>
        <taxon>Talaromyces</taxon>
        <taxon>Talaromyces sect. Trachyspermi</taxon>
    </lineage>
</organism>
<proteinExistence type="predicted"/>
<sequence length="152" mass="16281">MKFISTTLITAILPLAHAVGNAIVLNNCTETVYVWSVSSSIDNSQTLENGESYTEQFRHDDKTGGITLKVTTAADGIYNNAPETDYAYTLDSETVWYDISDVNGDAFANYSVALVPANSACESFIWAGGIPPSGIHTASCNADGDIRLTLCE</sequence>
<keyword evidence="3" id="KW-1185">Reference proteome</keyword>
<dbReference type="Pfam" id="PF04681">
    <property type="entry name" value="Bys1"/>
    <property type="match status" value="1"/>
</dbReference>
<reference evidence="2 3" key="1">
    <citation type="submission" date="2015-06" db="EMBL/GenBank/DDBJ databases">
        <title>Talaromyces atroroseus IBT 11181 draft genome.</title>
        <authorList>
            <person name="Rasmussen K.B."/>
            <person name="Rasmussen S."/>
            <person name="Petersen B."/>
            <person name="Sicheritz-Ponten T."/>
            <person name="Mortensen U.H."/>
            <person name="Thrane U."/>
        </authorList>
    </citation>
    <scope>NUCLEOTIDE SEQUENCE [LARGE SCALE GENOMIC DNA]</scope>
    <source>
        <strain evidence="2 3">IBT 11181</strain>
    </source>
</reference>
<gene>
    <name evidence="2" type="ORF">UA08_08401</name>
</gene>